<sequence length="501" mass="55986">MTARPHSPLMPPVVLRVPACNTAIACVQHAVRWFVEQAAMDERKRFAIDLAIEELILTLLRYAFDDGREEGDLEFTIELHATVLRIEAACRALPFDLSMVPEFDVQTETGADDAALSVLLLKHMVDRYQLHNGGKEGVRFNLEWLRPLTHVKQLEDATVPPAAVPGQAPAPIAEIRPLREDEALELARLVYRSYGYSYVSDYLYYPDRIVARLREGMLHSWVAVSERGELAGHAALMMPHRDAGAAEWSIGVVDPRWRGQGLLRQISLEIIRYAATTPASILFVHSVTNHPHTQKSASELGYEPTALLLGYAPASLQFRHIHDTLAQRETTFIAVRPLKPLPPQPVYLPRHHAASLHRIAEGAGLTLNESAAPDHNTFEETTTFESVIEPAVNVAIVNLRHTGADLRVALARERRRLCLEKVDIIYLNIDLADPAAPHAVAIAEAQGFFLAGLVPMQPWPHTLALQYPNNLEFDYESIHAVGEQAQWLKALVRQEQMRVGE</sequence>
<keyword evidence="3" id="KW-1185">Reference proteome</keyword>
<dbReference type="Proteomes" id="UP001232156">
    <property type="component" value="Unassembled WGS sequence"/>
</dbReference>
<feature type="domain" description="N-acetyltransferase" evidence="1">
    <location>
        <begin position="173"/>
        <end position="342"/>
    </location>
</feature>
<comment type="caution">
    <text evidence="2">The sequence shown here is derived from an EMBL/GenBank/DDBJ whole genome shotgun (WGS) entry which is preliminary data.</text>
</comment>
<dbReference type="EMBL" id="JAUZQE010000024">
    <property type="protein sequence ID" value="MDR4126410.1"/>
    <property type="molecule type" value="Genomic_DNA"/>
</dbReference>
<accession>A0ABU1D7K3</accession>
<dbReference type="RefSeq" id="WP_165278955.1">
    <property type="nucleotide sequence ID" value="NZ_JAUZQE010000024.1"/>
</dbReference>
<dbReference type="InterPro" id="IPR000182">
    <property type="entry name" value="GNAT_dom"/>
</dbReference>
<evidence type="ECO:0000259" key="1">
    <source>
        <dbReference type="PROSITE" id="PS51186"/>
    </source>
</evidence>
<reference evidence="2 3" key="1">
    <citation type="submission" date="2023-08" db="EMBL/GenBank/DDBJ databases">
        <title>Alcaligenaceae gen. nov., a novel taxon isolated from the sludge of Yixing Pesticide Factory.</title>
        <authorList>
            <person name="Ruan L."/>
        </authorList>
    </citation>
    <scope>NUCLEOTIDE SEQUENCE [LARGE SCALE GENOMIC DNA]</scope>
    <source>
        <strain evidence="2 3">LG-2</strain>
    </source>
</reference>
<organism evidence="2 3">
    <name type="scientific">Yanghanlia caeni</name>
    <dbReference type="NCBI Taxonomy" id="3064283"/>
    <lineage>
        <taxon>Bacteria</taxon>
        <taxon>Pseudomonadati</taxon>
        <taxon>Pseudomonadota</taxon>
        <taxon>Betaproteobacteria</taxon>
        <taxon>Burkholderiales</taxon>
        <taxon>Alcaligenaceae</taxon>
        <taxon>Yanghanlia</taxon>
    </lineage>
</organism>
<dbReference type="SUPFAM" id="SSF55729">
    <property type="entry name" value="Acyl-CoA N-acyltransferases (Nat)"/>
    <property type="match status" value="1"/>
</dbReference>
<dbReference type="PROSITE" id="PS51186">
    <property type="entry name" value="GNAT"/>
    <property type="match status" value="1"/>
</dbReference>
<dbReference type="InterPro" id="IPR016181">
    <property type="entry name" value="Acyl_CoA_acyltransferase"/>
</dbReference>
<dbReference type="Gene3D" id="3.40.630.30">
    <property type="match status" value="1"/>
</dbReference>
<evidence type="ECO:0000313" key="2">
    <source>
        <dbReference type="EMBL" id="MDR4126410.1"/>
    </source>
</evidence>
<name>A0ABU1D7K3_9BURK</name>
<dbReference type="Pfam" id="PF00583">
    <property type="entry name" value="Acetyltransf_1"/>
    <property type="match status" value="1"/>
</dbReference>
<dbReference type="CDD" id="cd04301">
    <property type="entry name" value="NAT_SF"/>
    <property type="match status" value="1"/>
</dbReference>
<gene>
    <name evidence="2" type="ORF">Q8947_10510</name>
</gene>
<protein>
    <recommendedName>
        <fullName evidence="1">N-acetyltransferase domain-containing protein</fullName>
    </recommendedName>
</protein>
<evidence type="ECO:0000313" key="3">
    <source>
        <dbReference type="Proteomes" id="UP001232156"/>
    </source>
</evidence>
<proteinExistence type="predicted"/>